<dbReference type="PANTHER" id="PTHR21137">
    <property type="entry name" value="ODORANT RECEPTOR"/>
    <property type="match status" value="1"/>
</dbReference>
<dbReference type="KEGG" id="dci:113470606"/>
<keyword evidence="5 10" id="KW-0552">Olfaction</keyword>
<protein>
    <recommendedName>
        <fullName evidence="10">Odorant receptor</fullName>
    </recommendedName>
</protein>
<evidence type="ECO:0000256" key="4">
    <source>
        <dbReference type="ARBA" id="ARBA00022692"/>
    </source>
</evidence>
<feature type="transmembrane region" description="Helical" evidence="10">
    <location>
        <begin position="207"/>
        <end position="233"/>
    </location>
</feature>
<keyword evidence="6 10" id="KW-1133">Transmembrane helix</keyword>
<keyword evidence="7 10" id="KW-0472">Membrane</keyword>
<accession>A0A3Q0JDD1</accession>
<keyword evidence="8 10" id="KW-0675">Receptor</keyword>
<evidence type="ECO:0000313" key="12">
    <source>
        <dbReference type="RefSeq" id="XP_026684963.1"/>
    </source>
</evidence>
<dbReference type="Pfam" id="PF02949">
    <property type="entry name" value="7tm_6"/>
    <property type="match status" value="1"/>
</dbReference>
<dbReference type="GO" id="GO:0005549">
    <property type="term" value="F:odorant binding"/>
    <property type="evidence" value="ECO:0007669"/>
    <property type="project" value="InterPro"/>
</dbReference>
<proteinExistence type="inferred from homology"/>
<comment type="similarity">
    <text evidence="10">Belongs to the insect chemoreceptor superfamily. Heteromeric odorant receptor channel (TC 1.A.69) family.</text>
</comment>
<dbReference type="RefSeq" id="XP_026684963.1">
    <property type="nucleotide sequence ID" value="XM_026829162.1"/>
</dbReference>
<keyword evidence="3 10" id="KW-0716">Sensory transduction</keyword>
<gene>
    <name evidence="12" type="primary">LOC113470606</name>
</gene>
<evidence type="ECO:0000256" key="2">
    <source>
        <dbReference type="ARBA" id="ARBA00022475"/>
    </source>
</evidence>
<comment type="subcellular location">
    <subcellularLocation>
        <location evidence="1 10">Cell membrane</location>
        <topology evidence="1 10">Multi-pass membrane protein</topology>
    </subcellularLocation>
</comment>
<feature type="transmembrane region" description="Helical" evidence="10">
    <location>
        <begin position="82"/>
        <end position="104"/>
    </location>
</feature>
<name>A0A3Q0JDD1_DIACI</name>
<dbReference type="Proteomes" id="UP000079169">
    <property type="component" value="Unplaced"/>
</dbReference>
<evidence type="ECO:0000256" key="10">
    <source>
        <dbReference type="RuleBase" id="RU351113"/>
    </source>
</evidence>
<evidence type="ECO:0000256" key="6">
    <source>
        <dbReference type="ARBA" id="ARBA00022989"/>
    </source>
</evidence>
<feature type="transmembrane region" description="Helical" evidence="10">
    <location>
        <begin position="309"/>
        <end position="329"/>
    </location>
</feature>
<dbReference type="GeneID" id="113470606"/>
<organism evidence="11 12">
    <name type="scientific">Diaphorina citri</name>
    <name type="common">Asian citrus psyllid</name>
    <dbReference type="NCBI Taxonomy" id="121845"/>
    <lineage>
        <taxon>Eukaryota</taxon>
        <taxon>Metazoa</taxon>
        <taxon>Ecdysozoa</taxon>
        <taxon>Arthropoda</taxon>
        <taxon>Hexapoda</taxon>
        <taxon>Insecta</taxon>
        <taxon>Pterygota</taxon>
        <taxon>Neoptera</taxon>
        <taxon>Paraneoptera</taxon>
        <taxon>Hemiptera</taxon>
        <taxon>Sternorrhyncha</taxon>
        <taxon>Psylloidea</taxon>
        <taxon>Psyllidae</taxon>
        <taxon>Diaphorininae</taxon>
        <taxon>Diaphorina</taxon>
    </lineage>
</organism>
<dbReference type="GO" id="GO:0007165">
    <property type="term" value="P:signal transduction"/>
    <property type="evidence" value="ECO:0007669"/>
    <property type="project" value="UniProtKB-KW"/>
</dbReference>
<evidence type="ECO:0000256" key="8">
    <source>
        <dbReference type="ARBA" id="ARBA00023170"/>
    </source>
</evidence>
<dbReference type="AlphaFoldDB" id="A0A3Q0JDD1"/>
<evidence type="ECO:0000256" key="1">
    <source>
        <dbReference type="ARBA" id="ARBA00004651"/>
    </source>
</evidence>
<evidence type="ECO:0000256" key="9">
    <source>
        <dbReference type="ARBA" id="ARBA00023224"/>
    </source>
</evidence>
<evidence type="ECO:0000256" key="7">
    <source>
        <dbReference type="ARBA" id="ARBA00023136"/>
    </source>
</evidence>
<reference evidence="12" key="1">
    <citation type="submission" date="2025-08" db="UniProtKB">
        <authorList>
            <consortium name="RefSeq"/>
        </authorList>
    </citation>
    <scope>IDENTIFICATION</scope>
</reference>
<feature type="transmembrane region" description="Helical" evidence="10">
    <location>
        <begin position="51"/>
        <end position="70"/>
    </location>
</feature>
<dbReference type="PANTHER" id="PTHR21137:SF35">
    <property type="entry name" value="ODORANT RECEPTOR 19A-RELATED"/>
    <property type="match status" value="1"/>
</dbReference>
<keyword evidence="2" id="KW-1003">Cell membrane</keyword>
<sequence>MWRTVVKMREKFARQEQKVTQFLDLILKLVALLGLFSLPSKNPQKSHPITVYMKFVFVFYAIFLICNISCLVRCSSKNLVEFLLIIMETCGMTFVFIEVVVLNLRRKNVLELLDRMNKFDITSSKTIFANCRKAERVIFFIFGSLIFFSVSVKFVNPFFSISETEAEYVQLIYGLKHPQNRLPLCLSLPYVDTSEPRYFWFLYALELYWALLVFSLGLVEALFFPFILLHLAGQHLVLSKQLRALGKQHVYLRKPHYIPQTSCSRIYQDGLKRRRDLLEMRKCIVFHQKTVKFRALFDSITERNIRLRVILLTMVTSLSVYPITILSQFDSQKQLLLIAEAMLTLGYYYYNCLLSESLEWSNCLVRQSIYQNKWYEMCPESRRMMLMFLQMTQKPHHIKTFGGIVALGNVHYLKMLKATYSFIRFINLIKR</sequence>
<evidence type="ECO:0000313" key="11">
    <source>
        <dbReference type="Proteomes" id="UP000079169"/>
    </source>
</evidence>
<dbReference type="GO" id="GO:0005886">
    <property type="term" value="C:plasma membrane"/>
    <property type="evidence" value="ECO:0007669"/>
    <property type="project" value="UniProtKB-SubCell"/>
</dbReference>
<feature type="transmembrane region" description="Helical" evidence="10">
    <location>
        <begin position="137"/>
        <end position="155"/>
    </location>
</feature>
<keyword evidence="4 10" id="KW-0812">Transmembrane</keyword>
<dbReference type="InterPro" id="IPR004117">
    <property type="entry name" value="7tm6_olfct_rcpt"/>
</dbReference>
<evidence type="ECO:0000256" key="3">
    <source>
        <dbReference type="ARBA" id="ARBA00022606"/>
    </source>
</evidence>
<keyword evidence="11" id="KW-1185">Reference proteome</keyword>
<evidence type="ECO:0000256" key="5">
    <source>
        <dbReference type="ARBA" id="ARBA00022725"/>
    </source>
</evidence>
<comment type="caution">
    <text evidence="10">Lacks conserved residue(s) required for the propagation of feature annotation.</text>
</comment>
<dbReference type="GO" id="GO:0004984">
    <property type="term" value="F:olfactory receptor activity"/>
    <property type="evidence" value="ECO:0007669"/>
    <property type="project" value="InterPro"/>
</dbReference>
<keyword evidence="9 10" id="KW-0807">Transducer</keyword>